<feature type="region of interest" description="Disordered" evidence="5">
    <location>
        <begin position="656"/>
        <end position="694"/>
    </location>
</feature>
<name>A0AA39QJ41_9AGAR</name>
<proteinExistence type="predicted"/>
<dbReference type="GO" id="GO:0046873">
    <property type="term" value="F:metal ion transmembrane transporter activity"/>
    <property type="evidence" value="ECO:0007669"/>
    <property type="project" value="InterPro"/>
</dbReference>
<evidence type="ECO:0000256" key="2">
    <source>
        <dbReference type="ARBA" id="ARBA00022692"/>
    </source>
</evidence>
<feature type="compositionally biased region" description="Low complexity" evidence="5">
    <location>
        <begin position="656"/>
        <end position="668"/>
    </location>
</feature>
<evidence type="ECO:0000313" key="7">
    <source>
        <dbReference type="EMBL" id="KAK0503274.1"/>
    </source>
</evidence>
<feature type="transmembrane region" description="Helical" evidence="6">
    <location>
        <begin position="546"/>
        <end position="565"/>
    </location>
</feature>
<keyword evidence="2 6" id="KW-0812">Transmembrane</keyword>
<sequence length="694" mass="77855">MSSARVVGALLQIMIAASPSPNDVSKDHSVAKSNIAMPNRHGTPSGPWPFIDLDDPINPEQLSTAVAPRRQTHESETEYPFNNEADDWRLYPQSLFPNWTKSQQKKSGIRGIIHPQQGGHARPPSRMSACMVYRLSILKEGRFHAQTSREPGWIVRGDTDSINQFWVALTNPAPPDTRTQTFFVDTLNGPVLQMLGTRFTVDPFFFSSSLSWIPCRYQEQFVPGQGDHITLTLVFVLTRPNRIHTSAPTPAPSSYLASTSTIPGDISYAFTIPSNFFNEQPFIDTDEPLLLQSSKTLLEHDLIGIHAVRRSIDNPSPSNVITYLPPPSQHGITTADNLHARIMATGRSVYWTELYRVSADATLIVLAQLWYALYAWDEALEALTTEVVWLEAHTLSTLHIYETPKPTPPIDPVPVPDETPQPPAPPEINMDAHERTHAYIHQLHVLRAHLLHYEELLEDFRKTVAFLTDTPHPGISAGLPSQLVVQKECDTLLSDIRRLEAARSILDERVGNAMDLAFSSVTIEDSKRMQRLSEAALRDSAAMKQIAYITMLYLPASFCAAIFGMNTRELTGAPASIPIYVAVALPLTTFTVWVMMLLYRSERRRREIELQQDAPVPAPFVTRLFYPIHVFIHALSFTPQKKRPIDETIIMSARSSVRTTSRRPTAVRNDVDGEVSRRPRRDTEDDDGSQLKVA</sequence>
<comment type="caution">
    <text evidence="7">The sequence shown here is derived from an EMBL/GenBank/DDBJ whole genome shotgun (WGS) entry which is preliminary data.</text>
</comment>
<feature type="transmembrane region" description="Helical" evidence="6">
    <location>
        <begin position="577"/>
        <end position="599"/>
    </location>
</feature>
<reference evidence="7" key="1">
    <citation type="submission" date="2023-06" db="EMBL/GenBank/DDBJ databases">
        <authorList>
            <consortium name="Lawrence Berkeley National Laboratory"/>
            <person name="Ahrendt S."/>
            <person name="Sahu N."/>
            <person name="Indic B."/>
            <person name="Wong-Bajracharya J."/>
            <person name="Merenyi Z."/>
            <person name="Ke H.-M."/>
            <person name="Monk M."/>
            <person name="Kocsube S."/>
            <person name="Drula E."/>
            <person name="Lipzen A."/>
            <person name="Balint B."/>
            <person name="Henrissat B."/>
            <person name="Andreopoulos B."/>
            <person name="Martin F.M."/>
            <person name="Harder C.B."/>
            <person name="Rigling D."/>
            <person name="Ford K.L."/>
            <person name="Foster G.D."/>
            <person name="Pangilinan J."/>
            <person name="Papanicolaou A."/>
            <person name="Barry K."/>
            <person name="LaButti K."/>
            <person name="Viragh M."/>
            <person name="Koriabine M."/>
            <person name="Yan M."/>
            <person name="Riley R."/>
            <person name="Champramary S."/>
            <person name="Plett K.L."/>
            <person name="Tsai I.J."/>
            <person name="Slot J."/>
            <person name="Sipos G."/>
            <person name="Plett J."/>
            <person name="Nagy L.G."/>
            <person name="Grigoriev I.V."/>
        </authorList>
    </citation>
    <scope>NUCLEOTIDE SEQUENCE</scope>
    <source>
        <strain evidence="7">HWK02</strain>
    </source>
</reference>
<protein>
    <submittedName>
        <fullName evidence="7">Uncharacterized protein</fullName>
    </submittedName>
</protein>
<evidence type="ECO:0000256" key="5">
    <source>
        <dbReference type="SAM" id="MobiDB-lite"/>
    </source>
</evidence>
<keyword evidence="3 6" id="KW-1133">Transmembrane helix</keyword>
<dbReference type="Gene3D" id="1.20.58.340">
    <property type="entry name" value="Magnesium transport protein CorA, transmembrane region"/>
    <property type="match status" value="1"/>
</dbReference>
<dbReference type="EMBL" id="JAUEPU010000004">
    <property type="protein sequence ID" value="KAK0503274.1"/>
    <property type="molecule type" value="Genomic_DNA"/>
</dbReference>
<evidence type="ECO:0000256" key="4">
    <source>
        <dbReference type="ARBA" id="ARBA00023136"/>
    </source>
</evidence>
<dbReference type="GO" id="GO:0016020">
    <property type="term" value="C:membrane"/>
    <property type="evidence" value="ECO:0007669"/>
    <property type="project" value="UniProtKB-SubCell"/>
</dbReference>
<gene>
    <name evidence="7" type="ORF">EDD18DRAFT_626306</name>
</gene>
<evidence type="ECO:0000256" key="3">
    <source>
        <dbReference type="ARBA" id="ARBA00022989"/>
    </source>
</evidence>
<evidence type="ECO:0000256" key="6">
    <source>
        <dbReference type="SAM" id="Phobius"/>
    </source>
</evidence>
<dbReference type="SUPFAM" id="SSF144083">
    <property type="entry name" value="Magnesium transport protein CorA, transmembrane region"/>
    <property type="match status" value="1"/>
</dbReference>
<keyword evidence="4 6" id="KW-0472">Membrane</keyword>
<dbReference type="Proteomes" id="UP001175228">
    <property type="component" value="Unassembled WGS sequence"/>
</dbReference>
<feature type="compositionally biased region" description="Basic and acidic residues" evidence="5">
    <location>
        <begin position="669"/>
        <end position="683"/>
    </location>
</feature>
<dbReference type="AlphaFoldDB" id="A0AA39QJ41"/>
<comment type="subcellular location">
    <subcellularLocation>
        <location evidence="1">Membrane</location>
        <topology evidence="1">Multi-pass membrane protein</topology>
    </subcellularLocation>
</comment>
<evidence type="ECO:0000256" key="1">
    <source>
        <dbReference type="ARBA" id="ARBA00004141"/>
    </source>
</evidence>
<keyword evidence="8" id="KW-1185">Reference proteome</keyword>
<accession>A0AA39QJ41</accession>
<organism evidence="7 8">
    <name type="scientific">Armillaria luteobubalina</name>
    <dbReference type="NCBI Taxonomy" id="153913"/>
    <lineage>
        <taxon>Eukaryota</taxon>
        <taxon>Fungi</taxon>
        <taxon>Dikarya</taxon>
        <taxon>Basidiomycota</taxon>
        <taxon>Agaricomycotina</taxon>
        <taxon>Agaricomycetes</taxon>
        <taxon>Agaricomycetidae</taxon>
        <taxon>Agaricales</taxon>
        <taxon>Marasmiineae</taxon>
        <taxon>Physalacriaceae</taxon>
        <taxon>Armillaria</taxon>
    </lineage>
</organism>
<evidence type="ECO:0000313" key="8">
    <source>
        <dbReference type="Proteomes" id="UP001175228"/>
    </source>
</evidence>
<dbReference type="InterPro" id="IPR045863">
    <property type="entry name" value="CorA_TM1_TM2"/>
</dbReference>